<dbReference type="InterPro" id="IPR020617">
    <property type="entry name" value="Thiolase_C"/>
</dbReference>
<reference evidence="15" key="2">
    <citation type="submission" date="2020-09" db="EMBL/GenBank/DDBJ databases">
        <authorList>
            <person name="Sun Q."/>
            <person name="Kim S."/>
        </authorList>
    </citation>
    <scope>NUCLEOTIDE SEQUENCE</scope>
    <source>
        <strain evidence="15">KCTC 22169</strain>
    </source>
</reference>
<feature type="active site" description="Proton acceptor" evidence="11">
    <location>
        <position position="356"/>
    </location>
</feature>
<dbReference type="PROSITE" id="PS00099">
    <property type="entry name" value="THIOLASE_3"/>
    <property type="match status" value="1"/>
</dbReference>
<keyword evidence="7" id="KW-0058">Aromatic hydrocarbons catabolism</keyword>
<evidence type="ECO:0000256" key="5">
    <source>
        <dbReference type="ARBA" id="ARBA00016181"/>
    </source>
</evidence>
<evidence type="ECO:0000256" key="1">
    <source>
        <dbReference type="ARBA" id="ARBA00003720"/>
    </source>
</evidence>
<feature type="active site" description="Proton acceptor" evidence="11">
    <location>
        <position position="386"/>
    </location>
</feature>
<dbReference type="FunFam" id="3.40.47.10:FF:000010">
    <property type="entry name" value="Acetyl-CoA acetyltransferase (Thiolase)"/>
    <property type="match status" value="1"/>
</dbReference>
<sequence length="400" mass="42016">MTAYLCNTLRSPIGRYGGSLASLRPDDLAAQVMRGLLERHPNIDPAGIDEVILGCANQAGEDNRNVARMASLIAGLPETVPGYTVNRLCGSGFEAVVQAARMIKTNEADLVLAGGVESMTRAPLVMPKANTAFSRNTEMYDTTIGWRFVNPALSKQYGTESMPETAENVAAEYGVSREDQDAYALRSQERTQAAIKAGRLAEEIVPVEVPVKRGEVQSVSVDEHPRADTTAERLARLPTPFRDPGTVTAGNAAGINDGCALLLVASEAAVKQYGLTPIARIETATSSGVAPRLMGMGPVPAVHSLVERTGQALERYDVIEINEAFAAQVLAVARELGLDDDDPRLNPNGGAIALGHPLGATGARIIGTAALEMSRRGGRSALASLCVGVGQGLAVHLAAV</sequence>
<dbReference type="GO" id="GO:0019619">
    <property type="term" value="P:3,4-dihydroxybenzoate catabolic process"/>
    <property type="evidence" value="ECO:0007669"/>
    <property type="project" value="InterPro"/>
</dbReference>
<dbReference type="NCBIfam" id="TIGR02430">
    <property type="entry name" value="pcaF"/>
    <property type="match status" value="1"/>
</dbReference>
<dbReference type="InterPro" id="IPR020610">
    <property type="entry name" value="Thiolase_AS"/>
</dbReference>
<dbReference type="EC" id="2.3.1.174" evidence="4"/>
<dbReference type="EMBL" id="BMXR01000012">
    <property type="protein sequence ID" value="GGX68558.1"/>
    <property type="molecule type" value="Genomic_DNA"/>
</dbReference>
<evidence type="ECO:0000256" key="11">
    <source>
        <dbReference type="PIRSR" id="PIRSR000429-1"/>
    </source>
</evidence>
<dbReference type="PANTHER" id="PTHR18919:SF107">
    <property type="entry name" value="ACETYL-COA ACETYLTRANSFERASE, CYTOSOLIC"/>
    <property type="match status" value="1"/>
</dbReference>
<dbReference type="InterPro" id="IPR020616">
    <property type="entry name" value="Thiolase_N"/>
</dbReference>
<dbReference type="Pfam" id="PF00108">
    <property type="entry name" value="Thiolase_N"/>
    <property type="match status" value="1"/>
</dbReference>
<evidence type="ECO:0000313" key="15">
    <source>
        <dbReference type="EMBL" id="GGX68558.1"/>
    </source>
</evidence>
<protein>
    <recommendedName>
        <fullName evidence="5">Beta-ketoadipyl-CoA thiolase</fullName>
        <ecNumber evidence="4">2.3.1.174</ecNumber>
    </recommendedName>
    <alternativeName>
        <fullName evidence="9">3-oxoadipyl-CoA thiolase</fullName>
    </alternativeName>
</protein>
<dbReference type="NCBIfam" id="TIGR01930">
    <property type="entry name" value="AcCoA-C-Actrans"/>
    <property type="match status" value="1"/>
</dbReference>
<dbReference type="InterPro" id="IPR002155">
    <property type="entry name" value="Thiolase"/>
</dbReference>
<dbReference type="PROSITE" id="PS00098">
    <property type="entry name" value="THIOLASE_1"/>
    <property type="match status" value="1"/>
</dbReference>
<comment type="similarity">
    <text evidence="3 12">Belongs to the thiolase-like superfamily. Thiolase family.</text>
</comment>
<dbReference type="PROSITE" id="PS00737">
    <property type="entry name" value="THIOLASE_2"/>
    <property type="match status" value="1"/>
</dbReference>
<evidence type="ECO:0000259" key="14">
    <source>
        <dbReference type="Pfam" id="PF02803"/>
    </source>
</evidence>
<feature type="active site" description="Acyl-thioester intermediate" evidence="11">
    <location>
        <position position="89"/>
    </location>
</feature>
<evidence type="ECO:0000259" key="13">
    <source>
        <dbReference type="Pfam" id="PF00108"/>
    </source>
</evidence>
<dbReference type="Proteomes" id="UP000626148">
    <property type="component" value="Unassembled WGS sequence"/>
</dbReference>
<comment type="pathway">
    <text evidence="2">Aromatic compound metabolism; beta-ketoadipate pathway; acetyl-CoA and succinyl-CoA from 3-oxoadipate: step 2/2.</text>
</comment>
<dbReference type="SUPFAM" id="SSF53901">
    <property type="entry name" value="Thiolase-like"/>
    <property type="match status" value="2"/>
</dbReference>
<evidence type="ECO:0000256" key="4">
    <source>
        <dbReference type="ARBA" id="ARBA00012233"/>
    </source>
</evidence>
<comment type="caution">
    <text evidence="15">The sequence shown here is derived from an EMBL/GenBank/DDBJ whole genome shotgun (WGS) entry which is preliminary data.</text>
</comment>
<evidence type="ECO:0000256" key="2">
    <source>
        <dbReference type="ARBA" id="ARBA00005071"/>
    </source>
</evidence>
<gene>
    <name evidence="15" type="ORF">GCM10007392_40180</name>
</gene>
<feature type="domain" description="Thiolase C-terminal" evidence="14">
    <location>
        <begin position="275"/>
        <end position="397"/>
    </location>
</feature>
<evidence type="ECO:0000256" key="9">
    <source>
        <dbReference type="ARBA" id="ARBA00041222"/>
    </source>
</evidence>
<feature type="domain" description="Thiolase N-terminal" evidence="13">
    <location>
        <begin position="7"/>
        <end position="267"/>
    </location>
</feature>
<accession>A0A918KN16</accession>
<dbReference type="InterPro" id="IPR016039">
    <property type="entry name" value="Thiolase-like"/>
</dbReference>
<evidence type="ECO:0000256" key="3">
    <source>
        <dbReference type="ARBA" id="ARBA00010982"/>
    </source>
</evidence>
<dbReference type="PANTHER" id="PTHR18919">
    <property type="entry name" value="ACETYL-COA C-ACYLTRANSFERASE"/>
    <property type="match status" value="1"/>
</dbReference>
<dbReference type="AlphaFoldDB" id="A0A918KN16"/>
<evidence type="ECO:0000313" key="16">
    <source>
        <dbReference type="Proteomes" id="UP000626148"/>
    </source>
</evidence>
<dbReference type="PIRSF" id="PIRSF000429">
    <property type="entry name" value="Ac-CoA_Ac_transf"/>
    <property type="match status" value="1"/>
</dbReference>
<reference evidence="15" key="1">
    <citation type="journal article" date="2014" name="Int. J. Syst. Evol. Microbiol.">
        <title>Complete genome sequence of Corynebacterium casei LMG S-19264T (=DSM 44701T), isolated from a smear-ripened cheese.</title>
        <authorList>
            <consortium name="US DOE Joint Genome Institute (JGI-PGF)"/>
            <person name="Walter F."/>
            <person name="Albersmeier A."/>
            <person name="Kalinowski J."/>
            <person name="Ruckert C."/>
        </authorList>
    </citation>
    <scope>NUCLEOTIDE SEQUENCE</scope>
    <source>
        <strain evidence="15">KCTC 22169</strain>
    </source>
</reference>
<dbReference type="GO" id="GO:0033812">
    <property type="term" value="F:3-oxoadipyl-CoA thiolase activity"/>
    <property type="evidence" value="ECO:0007669"/>
    <property type="project" value="UniProtKB-EC"/>
</dbReference>
<dbReference type="InterPro" id="IPR020613">
    <property type="entry name" value="Thiolase_CS"/>
</dbReference>
<organism evidence="15 16">
    <name type="scientific">Saccharospirillum salsuginis</name>
    <dbReference type="NCBI Taxonomy" id="418750"/>
    <lineage>
        <taxon>Bacteria</taxon>
        <taxon>Pseudomonadati</taxon>
        <taxon>Pseudomonadota</taxon>
        <taxon>Gammaproteobacteria</taxon>
        <taxon>Oceanospirillales</taxon>
        <taxon>Saccharospirillaceae</taxon>
        <taxon>Saccharospirillum</taxon>
    </lineage>
</organism>
<proteinExistence type="inferred from homology"/>
<evidence type="ECO:0000256" key="6">
    <source>
        <dbReference type="ARBA" id="ARBA00022679"/>
    </source>
</evidence>
<evidence type="ECO:0000256" key="12">
    <source>
        <dbReference type="RuleBase" id="RU003557"/>
    </source>
</evidence>
<dbReference type="InterPro" id="IPR012793">
    <property type="entry name" value="PcaF"/>
</dbReference>
<dbReference type="Pfam" id="PF02803">
    <property type="entry name" value="Thiolase_C"/>
    <property type="match status" value="1"/>
</dbReference>
<keyword evidence="6 12" id="KW-0808">Transferase</keyword>
<keyword evidence="8 12" id="KW-0012">Acyltransferase</keyword>
<comment type="catalytic activity">
    <reaction evidence="10">
        <text>succinyl-CoA + acetyl-CoA = 3-oxoadipyl-CoA + CoA</text>
        <dbReference type="Rhea" id="RHEA:19481"/>
        <dbReference type="ChEBI" id="CHEBI:57287"/>
        <dbReference type="ChEBI" id="CHEBI:57288"/>
        <dbReference type="ChEBI" id="CHEBI:57292"/>
        <dbReference type="ChEBI" id="CHEBI:57348"/>
        <dbReference type="EC" id="2.3.1.174"/>
    </reaction>
</comment>
<keyword evidence="16" id="KW-1185">Reference proteome</keyword>
<comment type="function">
    <text evidence="1">Catalyzes thiolytic cleavage of beta-ketoadipyl-CoA to succinyl-CoA and acetyl-CoA.</text>
</comment>
<dbReference type="NCBIfam" id="NF006551">
    <property type="entry name" value="PRK09050.1"/>
    <property type="match status" value="1"/>
</dbReference>
<evidence type="ECO:0000256" key="10">
    <source>
        <dbReference type="ARBA" id="ARBA00048527"/>
    </source>
</evidence>
<name>A0A918KN16_9GAMM</name>
<dbReference type="CDD" id="cd00751">
    <property type="entry name" value="thiolase"/>
    <property type="match status" value="1"/>
</dbReference>
<evidence type="ECO:0000256" key="8">
    <source>
        <dbReference type="ARBA" id="ARBA00023315"/>
    </source>
</evidence>
<evidence type="ECO:0000256" key="7">
    <source>
        <dbReference type="ARBA" id="ARBA00022797"/>
    </source>
</evidence>
<dbReference type="InterPro" id="IPR020615">
    <property type="entry name" value="Thiolase_acyl_enz_int_AS"/>
</dbReference>
<dbReference type="Gene3D" id="3.40.47.10">
    <property type="match status" value="2"/>
</dbReference>